<dbReference type="EMBL" id="JASPKZ010010653">
    <property type="protein sequence ID" value="KAJ9574136.1"/>
    <property type="molecule type" value="Genomic_DNA"/>
</dbReference>
<proteinExistence type="predicted"/>
<sequence length="219" mass="24426">NAAHLVRLATEILFQNSHGYVRGEDEYSVVENIKKKLALTQGEKNALTFIGLHQKLQQRKPLKNRQAILQFLYSISDTSDIDIQMSRSSSSQFMSDIVASEANSVENIHRSYFALPTLSSSVSLAESTPGLASHLSSSSSDQSWHQDRHGTDHESRTHRYHQTSSCNLSAESTKLSEISHTSEVSESQLLQDLIFTFQGIDGKILKFSPVSQGYKLDPQ</sequence>
<accession>A0AAD8E235</accession>
<reference evidence="2" key="1">
    <citation type="journal article" date="2023" name="IScience">
        <title>Live-bearing cockroach genome reveals convergent evolutionary mechanisms linked to viviparity in insects and beyond.</title>
        <authorList>
            <person name="Fouks B."/>
            <person name="Harrison M.C."/>
            <person name="Mikhailova A.A."/>
            <person name="Marchal E."/>
            <person name="English S."/>
            <person name="Carruthers M."/>
            <person name="Jennings E.C."/>
            <person name="Chiamaka E.L."/>
            <person name="Frigard R.A."/>
            <person name="Pippel M."/>
            <person name="Attardo G.M."/>
            <person name="Benoit J.B."/>
            <person name="Bornberg-Bauer E."/>
            <person name="Tobe S.S."/>
        </authorList>
    </citation>
    <scope>NUCLEOTIDE SEQUENCE</scope>
    <source>
        <strain evidence="2">Stay&amp;Tobe</strain>
    </source>
</reference>
<evidence type="ECO:0000256" key="1">
    <source>
        <dbReference type="SAM" id="MobiDB-lite"/>
    </source>
</evidence>
<feature type="non-terminal residue" evidence="2">
    <location>
        <position position="1"/>
    </location>
</feature>
<dbReference type="Proteomes" id="UP001233999">
    <property type="component" value="Unassembled WGS sequence"/>
</dbReference>
<protein>
    <submittedName>
        <fullName evidence="2">Uncharacterized protein</fullName>
    </submittedName>
</protein>
<name>A0AAD8E235_DIPPU</name>
<feature type="region of interest" description="Disordered" evidence="1">
    <location>
        <begin position="131"/>
        <end position="168"/>
    </location>
</feature>
<comment type="caution">
    <text evidence="2">The sequence shown here is derived from an EMBL/GenBank/DDBJ whole genome shotgun (WGS) entry which is preliminary data.</text>
</comment>
<feature type="non-terminal residue" evidence="2">
    <location>
        <position position="219"/>
    </location>
</feature>
<organism evidence="2 3">
    <name type="scientific">Diploptera punctata</name>
    <name type="common">Pacific beetle cockroach</name>
    <dbReference type="NCBI Taxonomy" id="6984"/>
    <lineage>
        <taxon>Eukaryota</taxon>
        <taxon>Metazoa</taxon>
        <taxon>Ecdysozoa</taxon>
        <taxon>Arthropoda</taxon>
        <taxon>Hexapoda</taxon>
        <taxon>Insecta</taxon>
        <taxon>Pterygota</taxon>
        <taxon>Neoptera</taxon>
        <taxon>Polyneoptera</taxon>
        <taxon>Dictyoptera</taxon>
        <taxon>Blattodea</taxon>
        <taxon>Blaberoidea</taxon>
        <taxon>Blaberidae</taxon>
        <taxon>Diplopterinae</taxon>
        <taxon>Diploptera</taxon>
    </lineage>
</organism>
<reference evidence="2" key="2">
    <citation type="submission" date="2023-05" db="EMBL/GenBank/DDBJ databases">
        <authorList>
            <person name="Fouks B."/>
        </authorList>
    </citation>
    <scope>NUCLEOTIDE SEQUENCE</scope>
    <source>
        <strain evidence="2">Stay&amp;Tobe</strain>
        <tissue evidence="2">Testes</tissue>
    </source>
</reference>
<keyword evidence="3" id="KW-1185">Reference proteome</keyword>
<feature type="compositionally biased region" description="Basic and acidic residues" evidence="1">
    <location>
        <begin position="144"/>
        <end position="157"/>
    </location>
</feature>
<dbReference type="AlphaFoldDB" id="A0AAD8E235"/>
<gene>
    <name evidence="2" type="ORF">L9F63_008469</name>
</gene>
<feature type="compositionally biased region" description="Low complexity" evidence="1">
    <location>
        <begin position="133"/>
        <end position="143"/>
    </location>
</feature>
<evidence type="ECO:0000313" key="3">
    <source>
        <dbReference type="Proteomes" id="UP001233999"/>
    </source>
</evidence>
<evidence type="ECO:0000313" key="2">
    <source>
        <dbReference type="EMBL" id="KAJ9574136.1"/>
    </source>
</evidence>